<feature type="domain" description="Sulfatase N-terminal" evidence="6">
    <location>
        <begin position="1"/>
        <end position="290"/>
    </location>
</feature>
<comment type="similarity">
    <text evidence="2">Belongs to the sulfatase family.</text>
</comment>
<protein>
    <recommendedName>
        <fullName evidence="6">Sulfatase N-terminal domain-containing protein</fullName>
    </recommendedName>
</protein>
<comment type="caution">
    <text evidence="7">The sequence shown here is derived from an EMBL/GenBank/DDBJ whole genome shotgun (WGS) entry which is preliminary data.</text>
</comment>
<dbReference type="GO" id="GO:0030203">
    <property type="term" value="P:glycosaminoglycan metabolic process"/>
    <property type="evidence" value="ECO:0007669"/>
    <property type="project" value="InterPro"/>
</dbReference>
<dbReference type="Proteomes" id="UP001497623">
    <property type="component" value="Unassembled WGS sequence"/>
</dbReference>
<evidence type="ECO:0000256" key="5">
    <source>
        <dbReference type="ARBA" id="ARBA00023180"/>
    </source>
</evidence>
<evidence type="ECO:0000256" key="3">
    <source>
        <dbReference type="ARBA" id="ARBA00022729"/>
    </source>
</evidence>
<keyword evidence="8" id="KW-1185">Reference proteome</keyword>
<keyword evidence="4" id="KW-0378">Hydrolase</keyword>
<dbReference type="InterPro" id="IPR017850">
    <property type="entry name" value="Alkaline_phosphatase_core_sf"/>
</dbReference>
<dbReference type="EMBL" id="CAXKWB010123231">
    <property type="protein sequence ID" value="CAL4238064.1"/>
    <property type="molecule type" value="Genomic_DNA"/>
</dbReference>
<organism evidence="7 8">
    <name type="scientific">Meganyctiphanes norvegica</name>
    <name type="common">Northern krill</name>
    <name type="synonym">Thysanopoda norvegica</name>
    <dbReference type="NCBI Taxonomy" id="48144"/>
    <lineage>
        <taxon>Eukaryota</taxon>
        <taxon>Metazoa</taxon>
        <taxon>Ecdysozoa</taxon>
        <taxon>Arthropoda</taxon>
        <taxon>Crustacea</taxon>
        <taxon>Multicrustacea</taxon>
        <taxon>Malacostraca</taxon>
        <taxon>Eumalacostraca</taxon>
        <taxon>Eucarida</taxon>
        <taxon>Euphausiacea</taxon>
        <taxon>Euphausiidae</taxon>
        <taxon>Meganyctiphanes</taxon>
    </lineage>
</organism>
<keyword evidence="3" id="KW-0732">Signal</keyword>
<proteinExistence type="inferred from homology"/>
<dbReference type="Gene3D" id="3.40.720.10">
    <property type="entry name" value="Alkaline Phosphatase, subunit A"/>
    <property type="match status" value="1"/>
</dbReference>
<reference evidence="7 8" key="1">
    <citation type="submission" date="2024-05" db="EMBL/GenBank/DDBJ databases">
        <authorList>
            <person name="Wallberg A."/>
        </authorList>
    </citation>
    <scope>NUCLEOTIDE SEQUENCE [LARGE SCALE GENOMIC DNA]</scope>
</reference>
<sequence length="438" mass="49985">RSSLFTGRYVHNHGSINNSVSGECSGPGWQAVQEKETFAVHLKKAGYTTFYSGKYLNQYGTKETGGPSHIPPGWDSWVGLIGNSQYYNYSLSINGTKEYHGDDYGRDYLTNIIRNRSLEFLDNRPQETPFFMMLATPAPHYPFIPEPKYATKFSALKSPRTPNFNIRNGPDKNWLLRQGQQPLPDEFIDIVDEDFRQRWRTLLTVDDMINDVIKSLETKKMLDNTYIIFTSDHGYHLGQFSLPIDKREPYEFDIRVPLLMRGPGINAGSIVKGASLNIDLAPTFLDLAGISVPSSMDGISLKSLIMDNKTSSEKTWKSRVFLTEHSGEGKEVNTGCDTPLYGMGGCNQIFNCKCEDSWNNTYACVRTVSESENSVFCNWPMQSGFVEFYDLKRDPYQIKNTVQDFPQDEHDKLLIFLHQLQICRGYNQCTYENMPEKI</sequence>
<evidence type="ECO:0000256" key="4">
    <source>
        <dbReference type="ARBA" id="ARBA00022801"/>
    </source>
</evidence>
<evidence type="ECO:0000259" key="6">
    <source>
        <dbReference type="Pfam" id="PF00884"/>
    </source>
</evidence>
<evidence type="ECO:0000313" key="8">
    <source>
        <dbReference type="Proteomes" id="UP001497623"/>
    </source>
</evidence>
<dbReference type="PIRSF" id="PIRSF036666">
    <property type="entry name" value="G6S"/>
    <property type="match status" value="1"/>
</dbReference>
<dbReference type="PANTHER" id="PTHR43108">
    <property type="entry name" value="N-ACETYLGLUCOSAMINE-6-SULFATASE FAMILY MEMBER"/>
    <property type="match status" value="1"/>
</dbReference>
<dbReference type="InterPro" id="IPR000917">
    <property type="entry name" value="Sulfatase_N"/>
</dbReference>
<dbReference type="AlphaFoldDB" id="A0AAV2SQF5"/>
<dbReference type="CDD" id="cd16147">
    <property type="entry name" value="G6S"/>
    <property type="match status" value="1"/>
</dbReference>
<comment type="cofactor">
    <cofactor evidence="1">
        <name>Ca(2+)</name>
        <dbReference type="ChEBI" id="CHEBI:29108"/>
    </cofactor>
</comment>
<dbReference type="InterPro" id="IPR012251">
    <property type="entry name" value="GlcNAc_6-SO4ase"/>
</dbReference>
<dbReference type="PANTHER" id="PTHR43108:SF8">
    <property type="entry name" value="SD21168P"/>
    <property type="match status" value="1"/>
</dbReference>
<dbReference type="GO" id="GO:0008449">
    <property type="term" value="F:N-acetylglucosamine-6-sulfatase activity"/>
    <property type="evidence" value="ECO:0007669"/>
    <property type="project" value="InterPro"/>
</dbReference>
<keyword evidence="5" id="KW-0325">Glycoprotein</keyword>
<feature type="non-terminal residue" evidence="7">
    <location>
        <position position="1"/>
    </location>
</feature>
<dbReference type="PROSITE" id="PS00149">
    <property type="entry name" value="SULFATASE_2"/>
    <property type="match status" value="1"/>
</dbReference>
<evidence type="ECO:0000313" key="7">
    <source>
        <dbReference type="EMBL" id="CAL4238064.1"/>
    </source>
</evidence>
<accession>A0AAV2SQF5</accession>
<name>A0AAV2SQF5_MEGNR</name>
<dbReference type="InterPro" id="IPR024607">
    <property type="entry name" value="Sulfatase_CS"/>
</dbReference>
<gene>
    <name evidence="7" type="ORF">MNOR_LOCUS40434</name>
</gene>
<dbReference type="SUPFAM" id="SSF53649">
    <property type="entry name" value="Alkaline phosphatase-like"/>
    <property type="match status" value="1"/>
</dbReference>
<dbReference type="Pfam" id="PF00884">
    <property type="entry name" value="Sulfatase"/>
    <property type="match status" value="1"/>
</dbReference>
<evidence type="ECO:0000256" key="1">
    <source>
        <dbReference type="ARBA" id="ARBA00001913"/>
    </source>
</evidence>
<evidence type="ECO:0000256" key="2">
    <source>
        <dbReference type="ARBA" id="ARBA00008779"/>
    </source>
</evidence>
<dbReference type="GO" id="GO:0005539">
    <property type="term" value="F:glycosaminoglycan binding"/>
    <property type="evidence" value="ECO:0007669"/>
    <property type="project" value="TreeGrafter"/>
</dbReference>